<dbReference type="EMBL" id="CAACVG010000220">
    <property type="protein sequence ID" value="VEN33760.1"/>
    <property type="molecule type" value="Genomic_DNA"/>
</dbReference>
<dbReference type="Proteomes" id="UP000410492">
    <property type="component" value="Unassembled WGS sequence"/>
</dbReference>
<proteinExistence type="predicted"/>
<evidence type="ECO:0000313" key="3">
    <source>
        <dbReference type="Proteomes" id="UP000410492"/>
    </source>
</evidence>
<dbReference type="OrthoDB" id="6811031at2759"/>
<accession>A0A653BDU5</accession>
<dbReference type="AlphaFoldDB" id="A0A653BDU5"/>
<feature type="compositionally biased region" description="Low complexity" evidence="1">
    <location>
        <begin position="58"/>
        <end position="72"/>
    </location>
</feature>
<keyword evidence="3" id="KW-1185">Reference proteome</keyword>
<feature type="compositionally biased region" description="Polar residues" evidence="1">
    <location>
        <begin position="31"/>
        <end position="40"/>
    </location>
</feature>
<feature type="region of interest" description="Disordered" evidence="1">
    <location>
        <begin position="28"/>
        <end position="72"/>
    </location>
</feature>
<evidence type="ECO:0000256" key="1">
    <source>
        <dbReference type="SAM" id="MobiDB-lite"/>
    </source>
</evidence>
<name>A0A653BDU5_CALMS</name>
<sequence length="161" mass="18349">MPAEQKTKHQVRNRRGRDIYKEYLNLARQHPQASATAGNTTREDKAIAQPASLLRTEAPAPKQKVSPPKSVFSSKNVIRSIRRIMRGREPRKARQRFDHVYCGSNHPHQLLAAVMHQVQPLASPNLLIPPSYISNMAKSKKLTREDILEKKRIAERATSEE</sequence>
<evidence type="ECO:0000313" key="2">
    <source>
        <dbReference type="EMBL" id="VEN33760.1"/>
    </source>
</evidence>
<organism evidence="2 3">
    <name type="scientific">Callosobruchus maculatus</name>
    <name type="common">Southern cowpea weevil</name>
    <name type="synonym">Pulse bruchid</name>
    <dbReference type="NCBI Taxonomy" id="64391"/>
    <lineage>
        <taxon>Eukaryota</taxon>
        <taxon>Metazoa</taxon>
        <taxon>Ecdysozoa</taxon>
        <taxon>Arthropoda</taxon>
        <taxon>Hexapoda</taxon>
        <taxon>Insecta</taxon>
        <taxon>Pterygota</taxon>
        <taxon>Neoptera</taxon>
        <taxon>Endopterygota</taxon>
        <taxon>Coleoptera</taxon>
        <taxon>Polyphaga</taxon>
        <taxon>Cucujiformia</taxon>
        <taxon>Chrysomeloidea</taxon>
        <taxon>Chrysomelidae</taxon>
        <taxon>Bruchinae</taxon>
        <taxon>Bruchini</taxon>
        <taxon>Callosobruchus</taxon>
    </lineage>
</organism>
<protein>
    <submittedName>
        <fullName evidence="2">Uncharacterized protein</fullName>
    </submittedName>
</protein>
<reference evidence="2 3" key="1">
    <citation type="submission" date="2019-01" db="EMBL/GenBank/DDBJ databases">
        <authorList>
            <person name="Sayadi A."/>
        </authorList>
    </citation>
    <scope>NUCLEOTIDE SEQUENCE [LARGE SCALE GENOMIC DNA]</scope>
</reference>
<gene>
    <name evidence="2" type="ORF">CALMAC_LOCUS195</name>
</gene>